<proteinExistence type="inferred from homology"/>
<name>A0A098EDC5_9ZZZZ</name>
<evidence type="ECO:0000256" key="2">
    <source>
        <dbReference type="ARBA" id="ARBA00022801"/>
    </source>
</evidence>
<reference evidence="4" key="1">
    <citation type="submission" date="2014-09" db="EMBL/GenBank/DDBJ databases">
        <authorList>
            <person name="Probst J Alexander"/>
        </authorList>
    </citation>
    <scope>NUCLEOTIDE SEQUENCE</scope>
</reference>
<protein>
    <submittedName>
        <fullName evidence="4">Putative GTP cyclohydrolase MptA</fullName>
    </submittedName>
</protein>
<accession>A0A098EDC5</accession>
<keyword evidence="2 4" id="KW-0378">Hydrolase</keyword>
<dbReference type="InterPro" id="IPR003801">
    <property type="entry name" value="GTP_cyclohydrolase_FolE2/MptA"/>
</dbReference>
<keyword evidence="1" id="KW-0479">Metal-binding</keyword>
<dbReference type="PANTHER" id="PTHR36445:SF1">
    <property type="entry name" value="GTP CYCLOHYDROLASE MPTA"/>
    <property type="match status" value="1"/>
</dbReference>
<dbReference type="HAMAP" id="MF_01527_A">
    <property type="entry name" value="GTP_cyclohydrol_A"/>
    <property type="match status" value="1"/>
</dbReference>
<evidence type="ECO:0000313" key="4">
    <source>
        <dbReference type="EMBL" id="CEG13519.1"/>
    </source>
</evidence>
<dbReference type="AlphaFoldDB" id="A0A098EDC5"/>
<dbReference type="PANTHER" id="PTHR36445">
    <property type="entry name" value="GTP CYCLOHYDROLASE MPTA"/>
    <property type="match status" value="1"/>
</dbReference>
<gene>
    <name evidence="4" type="ORF">MSIBF_A4090004</name>
</gene>
<dbReference type="Pfam" id="PF02649">
    <property type="entry name" value="GCHY-1"/>
    <property type="match status" value="1"/>
</dbReference>
<dbReference type="GO" id="GO:0046872">
    <property type="term" value="F:metal ion binding"/>
    <property type="evidence" value="ECO:0007669"/>
    <property type="project" value="UniProtKB-KW"/>
</dbReference>
<dbReference type="EMBL" id="CCXY01000345">
    <property type="protein sequence ID" value="CEG13519.1"/>
    <property type="molecule type" value="Genomic_DNA"/>
</dbReference>
<organism evidence="4">
    <name type="scientific">groundwater metagenome</name>
    <dbReference type="NCBI Taxonomy" id="717931"/>
    <lineage>
        <taxon>unclassified sequences</taxon>
        <taxon>metagenomes</taxon>
        <taxon>ecological metagenomes</taxon>
    </lineage>
</organism>
<sequence length="296" mass="33467">MDVQNSKPQVLLGLNKVGCKGIKKQIIRDGNTLYADIDAYVDLAGDKKGIHMSRIIENIDEIIEKTDKKVNNCEDFCVEIAKKIIETQNGAERSEVNLTADFSTQRDKFGKGVEKIYKLLASGIITKKEHNMEVRKKIGCKAIGLNACPCAQETIKQRTAEKIKNLFNEKQTNKILSLIPLVTHNQRAEITLIVETPENEHVELEDLVDACENSFSSEIFEMLKRPEEASVVENAHTRPLFVEDSVREVARNFYKTYGNLKKGIITAKVKSFESIHPHDAFAECKISTEDLKKIFK</sequence>
<dbReference type="GO" id="GO:0003934">
    <property type="term" value="F:GTP cyclohydrolase I activity"/>
    <property type="evidence" value="ECO:0007669"/>
    <property type="project" value="InterPro"/>
</dbReference>
<evidence type="ECO:0000256" key="1">
    <source>
        <dbReference type="ARBA" id="ARBA00022723"/>
    </source>
</evidence>
<dbReference type="NCBIfam" id="TIGR00294">
    <property type="entry name" value="GTP cyclohydrolase MptA"/>
    <property type="match status" value="1"/>
</dbReference>
<keyword evidence="3" id="KW-0408">Iron</keyword>
<dbReference type="Gene3D" id="3.10.270.10">
    <property type="entry name" value="Urate Oxidase"/>
    <property type="match status" value="1"/>
</dbReference>
<evidence type="ECO:0000256" key="3">
    <source>
        <dbReference type="ARBA" id="ARBA00023004"/>
    </source>
</evidence>
<dbReference type="InterPro" id="IPR022840">
    <property type="entry name" value="GTP_cyclohydrolase_MptA"/>
</dbReference>